<dbReference type="InterPro" id="IPR023865">
    <property type="entry name" value="Aliphatic_acid_kinase_CS"/>
</dbReference>
<evidence type="ECO:0000313" key="11">
    <source>
        <dbReference type="EMBL" id="MBE5035330.1"/>
    </source>
</evidence>
<evidence type="ECO:0000256" key="4">
    <source>
        <dbReference type="ARBA" id="ARBA00022679"/>
    </source>
</evidence>
<evidence type="ECO:0000256" key="2">
    <source>
        <dbReference type="ARBA" id="ARBA00008748"/>
    </source>
</evidence>
<evidence type="ECO:0000256" key="6">
    <source>
        <dbReference type="ARBA" id="ARBA00022777"/>
    </source>
</evidence>
<dbReference type="PIRSF" id="PIRSF036458">
    <property type="entry name" value="Butyrate_kin"/>
    <property type="match status" value="1"/>
</dbReference>
<comment type="similarity">
    <text evidence="2 9 10">Belongs to the acetokinase family.</text>
</comment>
<evidence type="ECO:0000256" key="3">
    <source>
        <dbReference type="ARBA" id="ARBA00022490"/>
    </source>
</evidence>
<dbReference type="PANTHER" id="PTHR21060:SF3">
    <property type="entry name" value="BUTYRATE KINASE 2-RELATED"/>
    <property type="match status" value="1"/>
</dbReference>
<dbReference type="GO" id="GO:0047761">
    <property type="term" value="F:butyrate kinase activity"/>
    <property type="evidence" value="ECO:0007669"/>
    <property type="project" value="UniProtKB-EC"/>
</dbReference>
<keyword evidence="12" id="KW-1185">Reference proteome</keyword>
<dbReference type="SUPFAM" id="SSF53067">
    <property type="entry name" value="Actin-like ATPase domain"/>
    <property type="match status" value="2"/>
</dbReference>
<dbReference type="PRINTS" id="PR00471">
    <property type="entry name" value="ACETATEKNASE"/>
</dbReference>
<proteinExistence type="inferred from homology"/>
<evidence type="ECO:0000256" key="9">
    <source>
        <dbReference type="HAMAP-Rule" id="MF_00542"/>
    </source>
</evidence>
<sequence length="359" mass="38828">MAHKLLIINPGSTSTKLAIYEDGTKLVQENIEHDAEELKKYENIADQVPYRRGIIDEFLKRNGTSPEDLSAVVGRGGLVKGLHPGGYIVNQDLYTALGDERYCSPHASALGGLLAKPIADDQGIPAYIYDAVTGGDLDPVFELTGMPELKRKGESHLLNSHAMAIKYAEEHGKKYEDMNFIIAHMGGGTSVSAHGGGRFIDCIGDDEGHMSPERAGTFSSIDFMDLCYSGKFTKAEMKKKLRGEGGMAAYLGTSDCRKIEEMIEKGDEKAKLVYEAEALHISKDIGQMAVSHKGKVDVIILTGGVAHSKMLTDMIKGYVEFIAPVAVMAGESEMDALALGGLRLLTGKESPQTYTLPVK</sequence>
<evidence type="ECO:0000256" key="5">
    <source>
        <dbReference type="ARBA" id="ARBA00022741"/>
    </source>
</evidence>
<dbReference type="PROSITE" id="PS01076">
    <property type="entry name" value="ACETATE_KINASE_2"/>
    <property type="match status" value="1"/>
</dbReference>
<dbReference type="InterPro" id="IPR011245">
    <property type="entry name" value="Butyrate_kin"/>
</dbReference>
<keyword evidence="3 9" id="KW-0963">Cytoplasm</keyword>
<keyword evidence="7 9" id="KW-0067">ATP-binding</keyword>
<dbReference type="EC" id="2.7.2.7" evidence="9"/>
<accession>A0ABR9QWS2</accession>
<dbReference type="Gene3D" id="3.30.420.40">
    <property type="match status" value="2"/>
</dbReference>
<evidence type="ECO:0000256" key="10">
    <source>
        <dbReference type="RuleBase" id="RU003835"/>
    </source>
</evidence>
<dbReference type="NCBIfam" id="TIGR02707">
    <property type="entry name" value="butyr_kinase"/>
    <property type="match status" value="1"/>
</dbReference>
<dbReference type="RefSeq" id="WP_226385000.1">
    <property type="nucleotide sequence ID" value="NZ_JADCKA010000004.1"/>
</dbReference>
<keyword evidence="6 9" id="KW-0418">Kinase</keyword>
<dbReference type="Pfam" id="PF00871">
    <property type="entry name" value="Acetate_kinase"/>
    <property type="match status" value="1"/>
</dbReference>
<comment type="subcellular location">
    <subcellularLocation>
        <location evidence="1 9">Cytoplasm</location>
    </subcellularLocation>
</comment>
<dbReference type="PROSITE" id="PS01075">
    <property type="entry name" value="ACETATE_KINASE_1"/>
    <property type="match status" value="1"/>
</dbReference>
<evidence type="ECO:0000256" key="8">
    <source>
        <dbReference type="ARBA" id="ARBA00048596"/>
    </source>
</evidence>
<dbReference type="CDD" id="cd24011">
    <property type="entry name" value="ASKHA_NBD_BK"/>
    <property type="match status" value="1"/>
</dbReference>
<evidence type="ECO:0000256" key="1">
    <source>
        <dbReference type="ARBA" id="ARBA00004496"/>
    </source>
</evidence>
<dbReference type="InterPro" id="IPR043129">
    <property type="entry name" value="ATPase_NBD"/>
</dbReference>
<keyword evidence="4 9" id="KW-0808">Transferase</keyword>
<evidence type="ECO:0000313" key="12">
    <source>
        <dbReference type="Proteomes" id="UP001516588"/>
    </source>
</evidence>
<comment type="caution">
    <text evidence="11">The sequence shown here is derived from an EMBL/GenBank/DDBJ whole genome shotgun (WGS) entry which is preliminary data.</text>
</comment>
<comment type="catalytic activity">
    <reaction evidence="8 9">
        <text>butanoate + ATP = butanoyl phosphate + ADP</text>
        <dbReference type="Rhea" id="RHEA:13585"/>
        <dbReference type="ChEBI" id="CHEBI:17968"/>
        <dbReference type="ChEBI" id="CHEBI:30616"/>
        <dbReference type="ChEBI" id="CHEBI:58079"/>
        <dbReference type="ChEBI" id="CHEBI:456216"/>
        <dbReference type="EC" id="2.7.2.7"/>
    </reaction>
</comment>
<dbReference type="Proteomes" id="UP001516588">
    <property type="component" value="Unassembled WGS sequence"/>
</dbReference>
<dbReference type="InterPro" id="IPR000890">
    <property type="entry name" value="Aliphatic_acid_kin_short-chain"/>
</dbReference>
<evidence type="ECO:0000256" key="7">
    <source>
        <dbReference type="ARBA" id="ARBA00022840"/>
    </source>
</evidence>
<dbReference type="NCBIfam" id="NF002834">
    <property type="entry name" value="PRK03011.1-5"/>
    <property type="match status" value="1"/>
</dbReference>
<protein>
    <recommendedName>
        <fullName evidence="9">Probable butyrate kinase</fullName>
        <shortName evidence="9">BK</shortName>
        <ecNumber evidence="9">2.7.2.7</ecNumber>
    </recommendedName>
    <alternativeName>
        <fullName evidence="9">Branched-chain carboxylic acid kinase</fullName>
    </alternativeName>
</protein>
<reference evidence="11 12" key="1">
    <citation type="submission" date="2020-10" db="EMBL/GenBank/DDBJ databases">
        <title>ChiBAC.</title>
        <authorList>
            <person name="Zenner C."/>
            <person name="Hitch T.C.A."/>
            <person name="Clavel T."/>
        </authorList>
    </citation>
    <scope>NUCLEOTIDE SEQUENCE [LARGE SCALE GENOMIC DNA]</scope>
    <source>
        <strain evidence="11 12">DSM 108706</strain>
    </source>
</reference>
<dbReference type="PANTHER" id="PTHR21060">
    <property type="entry name" value="ACETATE KINASE"/>
    <property type="match status" value="1"/>
</dbReference>
<name>A0ABR9QWS2_9FIRM</name>
<organism evidence="11 12">
    <name type="scientific">Gallibacter intestinalis</name>
    <dbReference type="NCBI Taxonomy" id="2779356"/>
    <lineage>
        <taxon>Bacteria</taxon>
        <taxon>Bacillati</taxon>
        <taxon>Bacillota</taxon>
        <taxon>Clostridia</taxon>
        <taxon>Eubacteriales</taxon>
        <taxon>Eubacteriaceae</taxon>
        <taxon>Gallibacter</taxon>
    </lineage>
</organism>
<dbReference type="HAMAP" id="MF_00542">
    <property type="entry name" value="Butyrate_kinase"/>
    <property type="match status" value="1"/>
</dbReference>
<keyword evidence="5 9" id="KW-0547">Nucleotide-binding</keyword>
<gene>
    <name evidence="9 11" type="primary">buk</name>
    <name evidence="11" type="ORF">INF20_03425</name>
</gene>
<dbReference type="EMBL" id="JADCKA010000004">
    <property type="protein sequence ID" value="MBE5035330.1"/>
    <property type="molecule type" value="Genomic_DNA"/>
</dbReference>